<protein>
    <recommendedName>
        <fullName evidence="3">WXG100 family type VII secretion target</fullName>
    </recommendedName>
</protein>
<dbReference type="Proteomes" id="UP000727056">
    <property type="component" value="Unassembled WGS sequence"/>
</dbReference>
<keyword evidence="2" id="KW-1185">Reference proteome</keyword>
<gene>
    <name evidence="1" type="ORF">HCN52_22225</name>
</gene>
<evidence type="ECO:0008006" key="3">
    <source>
        <dbReference type="Google" id="ProtNLM"/>
    </source>
</evidence>
<name>A0ABX1CJX4_9ACTN</name>
<accession>A0ABX1CJX4</accession>
<comment type="caution">
    <text evidence="1">The sequence shown here is derived from an EMBL/GenBank/DDBJ whole genome shotgun (WGS) entry which is preliminary data.</text>
</comment>
<sequence>MKFDMGTDTLTTLQNSTGGSLAEMYRLVLQLRDAAEPLEKKFSGDGQKAFAQFKSETDVITSSLRIAMTRINEGQAGMSAAYADGDSETEANAKRAMGSQNFNAARF</sequence>
<dbReference type="EMBL" id="JAAVJC010000344">
    <property type="protein sequence ID" value="NJQ17574.1"/>
    <property type="molecule type" value="Genomic_DNA"/>
</dbReference>
<evidence type="ECO:0000313" key="1">
    <source>
        <dbReference type="EMBL" id="NJQ17574.1"/>
    </source>
</evidence>
<evidence type="ECO:0000313" key="2">
    <source>
        <dbReference type="Proteomes" id="UP000727056"/>
    </source>
</evidence>
<proteinExistence type="predicted"/>
<organism evidence="1 2">
    <name type="scientific">Streptomyces bohaiensis</name>
    <dbReference type="NCBI Taxonomy" id="1431344"/>
    <lineage>
        <taxon>Bacteria</taxon>
        <taxon>Bacillati</taxon>
        <taxon>Actinomycetota</taxon>
        <taxon>Actinomycetes</taxon>
        <taxon>Kitasatosporales</taxon>
        <taxon>Streptomycetaceae</taxon>
        <taxon>Streptomyces</taxon>
    </lineage>
</organism>
<reference evidence="1 2" key="1">
    <citation type="submission" date="2020-03" db="EMBL/GenBank/DDBJ databases">
        <title>Draft genome of Streptomyces sp. ventii, isolated from the Axial Seamount in the Pacific Ocean, and resequencing of the two type strains Streptomyces lonarensis strain NCL 716 and Streptomyces bohaiensis strain 11A07.</title>
        <authorList>
            <person name="Loughran R.M."/>
            <person name="Pfannmuller K.M."/>
            <person name="Wasson B.J."/>
            <person name="Deadmond M.C."/>
            <person name="Paddock B.E."/>
            <person name="Koyack M.J."/>
            <person name="Gallegos D.A."/>
            <person name="Mitchell E.A."/>
            <person name="Ushijima B."/>
            <person name="Saw J.H."/>
            <person name="Mcphail K.L."/>
            <person name="Videau P."/>
        </authorList>
    </citation>
    <scope>NUCLEOTIDE SEQUENCE [LARGE SCALE GENOMIC DNA]</scope>
    <source>
        <strain evidence="1 2">11A07</strain>
    </source>
</reference>